<dbReference type="OrthoDB" id="7376104at2"/>
<accession>A0A516H6W1</accession>
<keyword evidence="1" id="KW-1133">Transmembrane helix</keyword>
<organism evidence="2 3">
    <name type="scientific">Ferrovibrio terrae</name>
    <dbReference type="NCBI Taxonomy" id="2594003"/>
    <lineage>
        <taxon>Bacteria</taxon>
        <taxon>Pseudomonadati</taxon>
        <taxon>Pseudomonadota</taxon>
        <taxon>Alphaproteobacteria</taxon>
        <taxon>Rhodospirillales</taxon>
        <taxon>Rhodospirillaceae</taxon>
        <taxon>Ferrovibrio</taxon>
    </lineage>
</organism>
<evidence type="ECO:0000256" key="1">
    <source>
        <dbReference type="SAM" id="Phobius"/>
    </source>
</evidence>
<keyword evidence="3" id="KW-1185">Reference proteome</keyword>
<dbReference type="RefSeq" id="WP_144258505.1">
    <property type="nucleotide sequence ID" value="NZ_CP041636.1"/>
</dbReference>
<dbReference type="EMBL" id="CP041636">
    <property type="protein sequence ID" value="QDO99509.1"/>
    <property type="molecule type" value="Genomic_DNA"/>
</dbReference>
<proteinExistence type="predicted"/>
<name>A0A516H6W1_9PROT</name>
<dbReference type="KEGG" id="fer:FNB15_20545"/>
<evidence type="ECO:0000313" key="2">
    <source>
        <dbReference type="EMBL" id="QDO99509.1"/>
    </source>
</evidence>
<reference evidence="2 3" key="1">
    <citation type="submission" date="2019-07" db="EMBL/GenBank/DDBJ databases">
        <title>Genome sequencing for Ferrovibrio sp. K5.</title>
        <authorList>
            <person name="Park S.-J."/>
        </authorList>
    </citation>
    <scope>NUCLEOTIDE SEQUENCE [LARGE SCALE GENOMIC DNA]</scope>
    <source>
        <strain evidence="2 3">K5</strain>
    </source>
</reference>
<dbReference type="Proteomes" id="UP000317496">
    <property type="component" value="Chromosome"/>
</dbReference>
<keyword evidence="1" id="KW-0472">Membrane</keyword>
<gene>
    <name evidence="2" type="ORF">FNB15_20545</name>
</gene>
<evidence type="ECO:0000313" key="3">
    <source>
        <dbReference type="Proteomes" id="UP000317496"/>
    </source>
</evidence>
<keyword evidence="1" id="KW-0812">Transmembrane</keyword>
<protein>
    <submittedName>
        <fullName evidence="2">YggT family protein</fullName>
    </submittedName>
</protein>
<dbReference type="AlphaFoldDB" id="A0A516H6W1"/>
<sequence>MTAQPDFFWSYLPYWAVSYGLALIGWTCIGRFLMTGFLPPDHPNYIFKFFRLLTNWAVWLTDWITPRFIGLRFVPLVTAFWAFALRYVAHFIFAANGMAPSLVQAAS</sequence>
<feature type="transmembrane region" description="Helical" evidence="1">
    <location>
        <begin position="12"/>
        <end position="33"/>
    </location>
</feature>
<feature type="transmembrane region" description="Helical" evidence="1">
    <location>
        <begin position="70"/>
        <end position="89"/>
    </location>
</feature>